<protein>
    <submittedName>
        <fullName evidence="2">Alpha/beta fold hydrolase</fullName>
    </submittedName>
</protein>
<dbReference type="InterPro" id="IPR029058">
    <property type="entry name" value="AB_hydrolase_fold"/>
</dbReference>
<evidence type="ECO:0000313" key="2">
    <source>
        <dbReference type="EMBL" id="MFC4159251.1"/>
    </source>
</evidence>
<accession>A0ABV8MQ79</accession>
<comment type="caution">
    <text evidence="2">The sequence shown here is derived from an EMBL/GenBank/DDBJ whole genome shotgun (WGS) entry which is preliminary data.</text>
</comment>
<keyword evidence="3" id="KW-1185">Reference proteome</keyword>
<sequence length="443" mass="49013">MSDFAPGLPCDRQGHVLCGREEGVYRMAFREWGAPDNPQVVICAHGLTRNGRDFERLAHRLSRRFRVVCPDVLGRGDSDWLRNPMGYQLPLYVQDMLVLLAHLQVEQVAWIGTSMGGLIGMLLGSLPGTPIRRLVLNDVGPVLSAVALQRIGDYVGKAPVFTDRAEAEHYIRQISAPFGPHSEAEWGFLCDIMLRRAEVGWRINYDPAIAEPFRRTFSGKDVDLWPFYERITCPTLLTRGVESDLISSDTACAMSERGPRAQWVDFDGVGHAPTFMHADQIDVVEAFLRQDLTEVAPPRTQHDFYAFAADQLPPRVGEGFATTDLAAYGWSAERTDTVQLPDALIGHLEASLSWLPTHNPARAEPWQGLNRWGLTVLEGDTALRAAELCEAWAAVLRCGPKVLDLGGEALERDRMVGSLIALAELARRVEASGGRQVLMHVGA</sequence>
<name>A0ABV8MQ79_9NEIS</name>
<evidence type="ECO:0000313" key="3">
    <source>
        <dbReference type="Proteomes" id="UP001595791"/>
    </source>
</evidence>
<dbReference type="SUPFAM" id="SSF53474">
    <property type="entry name" value="alpha/beta-Hydrolases"/>
    <property type="match status" value="1"/>
</dbReference>
<proteinExistence type="predicted"/>
<dbReference type="PRINTS" id="PR00111">
    <property type="entry name" value="ABHYDROLASE"/>
</dbReference>
<dbReference type="Gene3D" id="3.40.50.1820">
    <property type="entry name" value="alpha/beta hydrolase"/>
    <property type="match status" value="1"/>
</dbReference>
<dbReference type="EMBL" id="JBHSBU010000001">
    <property type="protein sequence ID" value="MFC4159251.1"/>
    <property type="molecule type" value="Genomic_DNA"/>
</dbReference>
<dbReference type="RefSeq" id="WP_378162812.1">
    <property type="nucleotide sequence ID" value="NZ_JBHSBU010000001.1"/>
</dbReference>
<dbReference type="Proteomes" id="UP001595791">
    <property type="component" value="Unassembled WGS sequence"/>
</dbReference>
<reference evidence="3" key="1">
    <citation type="journal article" date="2019" name="Int. J. Syst. Evol. Microbiol.">
        <title>The Global Catalogue of Microorganisms (GCM) 10K type strain sequencing project: providing services to taxonomists for standard genome sequencing and annotation.</title>
        <authorList>
            <consortium name="The Broad Institute Genomics Platform"/>
            <consortium name="The Broad Institute Genome Sequencing Center for Infectious Disease"/>
            <person name="Wu L."/>
            <person name="Ma J."/>
        </authorList>
    </citation>
    <scope>NUCLEOTIDE SEQUENCE [LARGE SCALE GENOMIC DNA]</scope>
    <source>
        <strain evidence="3">LMG 29894</strain>
    </source>
</reference>
<dbReference type="GO" id="GO:0016787">
    <property type="term" value="F:hydrolase activity"/>
    <property type="evidence" value="ECO:0007669"/>
    <property type="project" value="UniProtKB-KW"/>
</dbReference>
<dbReference type="InterPro" id="IPR050266">
    <property type="entry name" value="AB_hydrolase_sf"/>
</dbReference>
<dbReference type="PANTHER" id="PTHR43798">
    <property type="entry name" value="MONOACYLGLYCEROL LIPASE"/>
    <property type="match status" value="1"/>
</dbReference>
<keyword evidence="2" id="KW-0378">Hydrolase</keyword>
<feature type="domain" description="AB hydrolase-1" evidence="1">
    <location>
        <begin position="40"/>
        <end position="271"/>
    </location>
</feature>
<organism evidence="2 3">
    <name type="scientific">Chitinimonas lacunae</name>
    <dbReference type="NCBI Taxonomy" id="1963018"/>
    <lineage>
        <taxon>Bacteria</taxon>
        <taxon>Pseudomonadati</taxon>
        <taxon>Pseudomonadota</taxon>
        <taxon>Betaproteobacteria</taxon>
        <taxon>Neisseriales</taxon>
        <taxon>Chitinibacteraceae</taxon>
        <taxon>Chitinimonas</taxon>
    </lineage>
</organism>
<gene>
    <name evidence="2" type="ORF">ACFOW7_07760</name>
</gene>
<dbReference type="InterPro" id="IPR000073">
    <property type="entry name" value="AB_hydrolase_1"/>
</dbReference>
<evidence type="ECO:0000259" key="1">
    <source>
        <dbReference type="Pfam" id="PF00561"/>
    </source>
</evidence>
<dbReference type="Pfam" id="PF00561">
    <property type="entry name" value="Abhydrolase_1"/>
    <property type="match status" value="1"/>
</dbReference>
<dbReference type="PANTHER" id="PTHR43798:SF33">
    <property type="entry name" value="HYDROLASE, PUTATIVE (AFU_ORTHOLOGUE AFUA_2G14860)-RELATED"/>
    <property type="match status" value="1"/>
</dbReference>